<protein>
    <recommendedName>
        <fullName evidence="1">Integrase catalytic domain-containing protein</fullName>
    </recommendedName>
</protein>
<dbReference type="InterPro" id="IPR036397">
    <property type="entry name" value="RNaseH_sf"/>
</dbReference>
<dbReference type="PANTHER" id="PTHR37984">
    <property type="entry name" value="PROTEIN CBG26694"/>
    <property type="match status" value="1"/>
</dbReference>
<feature type="domain" description="Integrase catalytic" evidence="1">
    <location>
        <begin position="1"/>
        <end position="123"/>
    </location>
</feature>
<sequence length="123" mass="13826">HYFFVLVDDFSIWVEVVPVCAPTADATIRRLRTIFYTHGIPDIIVSDNGTAFTSEKYADFLSTNGIRRILTPPYHPASNGAVERVVQTIKGKLKKAAPGDVQTNIDRILLSYNTARVYWVPSR</sequence>
<dbReference type="Gene3D" id="3.30.420.10">
    <property type="entry name" value="Ribonuclease H-like superfamily/Ribonuclease H"/>
    <property type="match status" value="1"/>
</dbReference>
<reference evidence="2 3" key="1">
    <citation type="journal article" date="2023" name="Arcadia Sci">
        <title>De novo assembly of a long-read Amblyomma americanum tick genome.</title>
        <authorList>
            <person name="Chou S."/>
            <person name="Poskanzer K.E."/>
            <person name="Rollins M."/>
            <person name="Thuy-Boun P.S."/>
        </authorList>
    </citation>
    <scope>NUCLEOTIDE SEQUENCE [LARGE SCALE GENOMIC DNA]</scope>
    <source>
        <strain evidence="2">F_SG_1</strain>
        <tissue evidence="2">Salivary glands</tissue>
    </source>
</reference>
<dbReference type="Pfam" id="PF00665">
    <property type="entry name" value="rve"/>
    <property type="match status" value="1"/>
</dbReference>
<organism evidence="2 3">
    <name type="scientific">Amblyomma americanum</name>
    <name type="common">Lone star tick</name>
    <dbReference type="NCBI Taxonomy" id="6943"/>
    <lineage>
        <taxon>Eukaryota</taxon>
        <taxon>Metazoa</taxon>
        <taxon>Ecdysozoa</taxon>
        <taxon>Arthropoda</taxon>
        <taxon>Chelicerata</taxon>
        <taxon>Arachnida</taxon>
        <taxon>Acari</taxon>
        <taxon>Parasitiformes</taxon>
        <taxon>Ixodida</taxon>
        <taxon>Ixodoidea</taxon>
        <taxon>Ixodidae</taxon>
        <taxon>Amblyomminae</taxon>
        <taxon>Amblyomma</taxon>
    </lineage>
</organism>
<comment type="caution">
    <text evidence="2">The sequence shown here is derived from an EMBL/GenBank/DDBJ whole genome shotgun (WGS) entry which is preliminary data.</text>
</comment>
<dbReference type="GO" id="GO:0015074">
    <property type="term" value="P:DNA integration"/>
    <property type="evidence" value="ECO:0007669"/>
    <property type="project" value="InterPro"/>
</dbReference>
<dbReference type="InterPro" id="IPR050951">
    <property type="entry name" value="Retrovirus_Pol_polyprotein"/>
</dbReference>
<dbReference type="InterPro" id="IPR012337">
    <property type="entry name" value="RNaseH-like_sf"/>
</dbReference>
<dbReference type="PROSITE" id="PS50994">
    <property type="entry name" value="INTEGRASE"/>
    <property type="match status" value="1"/>
</dbReference>
<keyword evidence="3" id="KW-1185">Reference proteome</keyword>
<gene>
    <name evidence="2" type="ORF">V5799_031565</name>
</gene>
<evidence type="ECO:0000259" key="1">
    <source>
        <dbReference type="PROSITE" id="PS50994"/>
    </source>
</evidence>
<accession>A0AAQ4DTN5</accession>
<dbReference type="EMBL" id="JARKHS020026983">
    <property type="protein sequence ID" value="KAK8765825.1"/>
    <property type="molecule type" value="Genomic_DNA"/>
</dbReference>
<dbReference type="PANTHER" id="PTHR37984:SF5">
    <property type="entry name" value="PROTEIN NYNRIN-LIKE"/>
    <property type="match status" value="1"/>
</dbReference>
<feature type="non-terminal residue" evidence="2">
    <location>
        <position position="1"/>
    </location>
</feature>
<dbReference type="GO" id="GO:0003676">
    <property type="term" value="F:nucleic acid binding"/>
    <property type="evidence" value="ECO:0007669"/>
    <property type="project" value="InterPro"/>
</dbReference>
<dbReference type="AlphaFoldDB" id="A0AAQ4DTN5"/>
<proteinExistence type="predicted"/>
<dbReference type="Proteomes" id="UP001321473">
    <property type="component" value="Unassembled WGS sequence"/>
</dbReference>
<dbReference type="InterPro" id="IPR001584">
    <property type="entry name" value="Integrase_cat-core"/>
</dbReference>
<dbReference type="SUPFAM" id="SSF53098">
    <property type="entry name" value="Ribonuclease H-like"/>
    <property type="match status" value="1"/>
</dbReference>
<evidence type="ECO:0000313" key="3">
    <source>
        <dbReference type="Proteomes" id="UP001321473"/>
    </source>
</evidence>
<evidence type="ECO:0000313" key="2">
    <source>
        <dbReference type="EMBL" id="KAK8765825.1"/>
    </source>
</evidence>
<name>A0AAQ4DTN5_AMBAM</name>